<proteinExistence type="predicted"/>
<accession>A0A7W4YZP2</accession>
<name>A0A7W4YZP2_9HYPH</name>
<gene>
    <name evidence="1" type="ORF">FHR70_003837</name>
    <name evidence="2" type="ORF">FHR70_004600</name>
</gene>
<evidence type="ECO:0000313" key="1">
    <source>
        <dbReference type="EMBL" id="MBB3020751.1"/>
    </source>
</evidence>
<organism evidence="2 3">
    <name type="scientific">Microvirga lupini</name>
    <dbReference type="NCBI Taxonomy" id="420324"/>
    <lineage>
        <taxon>Bacteria</taxon>
        <taxon>Pseudomonadati</taxon>
        <taxon>Pseudomonadota</taxon>
        <taxon>Alphaproteobacteria</taxon>
        <taxon>Hyphomicrobiales</taxon>
        <taxon>Methylobacteriaceae</taxon>
        <taxon>Microvirga</taxon>
    </lineage>
</organism>
<keyword evidence="3" id="KW-1185">Reference proteome</keyword>
<reference evidence="2" key="2">
    <citation type="submission" date="2020-08" db="EMBL/GenBank/DDBJ databases">
        <authorList>
            <person name="Partida-Martinez L."/>
            <person name="Huntemann M."/>
            <person name="Clum A."/>
            <person name="Wang J."/>
            <person name="Palaniappan K."/>
            <person name="Ritter S."/>
            <person name="Chen I.-M."/>
            <person name="Stamatis D."/>
            <person name="Reddy T."/>
            <person name="O'Malley R."/>
            <person name="Daum C."/>
            <person name="Shapiro N."/>
            <person name="Ivanova N."/>
            <person name="Kyrpides N."/>
            <person name="Woyke T."/>
        </authorList>
    </citation>
    <scope>NUCLEOTIDE SEQUENCE [LARGE SCALE GENOMIC DNA]</scope>
    <source>
        <strain evidence="2">AT3.9</strain>
    </source>
</reference>
<dbReference type="Proteomes" id="UP000532010">
    <property type="component" value="Unassembled WGS sequence"/>
</dbReference>
<dbReference type="AlphaFoldDB" id="A0A7W4YZP2"/>
<protein>
    <submittedName>
        <fullName evidence="2">Acyl CoA:acetate/3-ketoacid CoA transferase beta subunit</fullName>
    </submittedName>
</protein>
<keyword evidence="2" id="KW-0808">Transferase</keyword>
<dbReference type="EMBL" id="JACHWB010000011">
    <property type="protein sequence ID" value="MBB3021499.1"/>
    <property type="molecule type" value="Genomic_DNA"/>
</dbReference>
<evidence type="ECO:0000313" key="2">
    <source>
        <dbReference type="EMBL" id="MBB3021499.1"/>
    </source>
</evidence>
<reference evidence="2 3" key="1">
    <citation type="submission" date="2020-08" db="EMBL/GenBank/DDBJ databases">
        <title>The Agave Microbiome: Exploring the role of microbial communities in plant adaptations to desert environments.</title>
        <authorList>
            <person name="Partida-Martinez L.P."/>
        </authorList>
    </citation>
    <scope>NUCLEOTIDE SEQUENCE [LARGE SCALE GENOMIC DNA]</scope>
    <source>
        <strain evidence="2 3">AT3.9</strain>
    </source>
</reference>
<sequence>MELADGVTVEEIKAKTAADFKVALNGGQSNAA</sequence>
<dbReference type="GO" id="GO:0016740">
    <property type="term" value="F:transferase activity"/>
    <property type="evidence" value="ECO:0007669"/>
    <property type="project" value="UniProtKB-KW"/>
</dbReference>
<comment type="caution">
    <text evidence="2">The sequence shown here is derived from an EMBL/GenBank/DDBJ whole genome shotgun (WGS) entry which is preliminary data.</text>
</comment>
<dbReference type="EMBL" id="JACHWB010000005">
    <property type="protein sequence ID" value="MBB3020751.1"/>
    <property type="molecule type" value="Genomic_DNA"/>
</dbReference>
<evidence type="ECO:0000313" key="3">
    <source>
        <dbReference type="Proteomes" id="UP000532010"/>
    </source>
</evidence>